<evidence type="ECO:0000256" key="3">
    <source>
        <dbReference type="ARBA" id="ARBA00023125"/>
    </source>
</evidence>
<evidence type="ECO:0000259" key="7">
    <source>
        <dbReference type="PROSITE" id="PS51898"/>
    </source>
</evidence>
<dbReference type="Gene3D" id="3.30.160.390">
    <property type="entry name" value="Integrase, DNA-binding domain"/>
    <property type="match status" value="1"/>
</dbReference>
<dbReference type="InterPro" id="IPR013762">
    <property type="entry name" value="Integrase-like_cat_sf"/>
</dbReference>
<dbReference type="GO" id="GO:0003677">
    <property type="term" value="F:DNA binding"/>
    <property type="evidence" value="ECO:0007669"/>
    <property type="project" value="UniProtKB-KW"/>
</dbReference>
<dbReference type="InterPro" id="IPR002104">
    <property type="entry name" value="Integrase_catalytic"/>
</dbReference>
<dbReference type="InterPro" id="IPR038488">
    <property type="entry name" value="Integrase_DNA-bd_sf"/>
</dbReference>
<dbReference type="GO" id="GO:0044826">
    <property type="term" value="P:viral genome integration into host DNA"/>
    <property type="evidence" value="ECO:0007669"/>
    <property type="project" value="UniProtKB-KW"/>
</dbReference>
<keyword evidence="4" id="KW-0233">DNA recombination</keyword>
<dbReference type="GO" id="GO:0006310">
    <property type="term" value="P:DNA recombination"/>
    <property type="evidence" value="ECO:0007669"/>
    <property type="project" value="UniProtKB-KW"/>
</dbReference>
<evidence type="ECO:0000259" key="8">
    <source>
        <dbReference type="PROSITE" id="PS51900"/>
    </source>
</evidence>
<dbReference type="Pfam" id="PF00589">
    <property type="entry name" value="Phage_integrase"/>
    <property type="match status" value="1"/>
</dbReference>
<dbReference type="InterPro" id="IPR011010">
    <property type="entry name" value="DNA_brk_join_enz"/>
</dbReference>
<dbReference type="SUPFAM" id="SSF56349">
    <property type="entry name" value="DNA breaking-rejoining enzymes"/>
    <property type="match status" value="1"/>
</dbReference>
<evidence type="ECO:0000256" key="2">
    <source>
        <dbReference type="ARBA" id="ARBA00022908"/>
    </source>
</evidence>
<dbReference type="Gene3D" id="1.10.443.10">
    <property type="entry name" value="Intergrase catalytic core"/>
    <property type="match status" value="1"/>
</dbReference>
<dbReference type="PROSITE" id="PS51900">
    <property type="entry name" value="CB"/>
    <property type="match status" value="1"/>
</dbReference>
<gene>
    <name evidence="9" type="ORF">DF3PB_2580009</name>
</gene>
<dbReference type="Pfam" id="PF13356">
    <property type="entry name" value="Arm-DNA-bind_3"/>
    <property type="match status" value="1"/>
</dbReference>
<comment type="similarity">
    <text evidence="1">Belongs to the 'phage' integrase family.</text>
</comment>
<dbReference type="PROSITE" id="PS51898">
    <property type="entry name" value="TYR_RECOMBINASE"/>
    <property type="match status" value="1"/>
</dbReference>
<keyword evidence="3" id="KW-0238">DNA-binding</keyword>
<feature type="domain" description="Tyr recombinase" evidence="7">
    <location>
        <begin position="198"/>
        <end position="374"/>
    </location>
</feature>
<dbReference type="InterPro" id="IPR050808">
    <property type="entry name" value="Phage_Integrase"/>
</dbReference>
<dbReference type="AlphaFoldDB" id="A0A380TCP6"/>
<dbReference type="InterPro" id="IPR044068">
    <property type="entry name" value="CB"/>
</dbReference>
<dbReference type="PANTHER" id="PTHR30629:SF2">
    <property type="entry name" value="PROPHAGE INTEGRASE INTS-RELATED"/>
    <property type="match status" value="1"/>
</dbReference>
<dbReference type="Pfam" id="PF14659">
    <property type="entry name" value="Phage_int_SAM_3"/>
    <property type="match status" value="1"/>
</dbReference>
<evidence type="ECO:0000256" key="6">
    <source>
        <dbReference type="ARBA" id="ARBA00023296"/>
    </source>
</evidence>
<sequence length="399" mass="44423">MPKITKRYVESVKAADRDVFAWDDELRGFGVRVKPSGLRSYIVQYRNAYGRSKRMTIGEHGRLTAEEARKQARLIFSEVETGRDPAEARTTARKAPTLVEFSERYLSEHAAMKMRPKSAAEDRRMISRLLLPALGNRKLADITRADTARLHHDLRRTPTQANRVLSLLSRIMNLAERWGLRPDGSNPCRHVEKFKETKRDRYLSADELARLGDVLMERERTATEAPNVIAAVRVLILTGCRLSEILTLRWEHVDFAGTCLRLPDSKTEAKTVHLNAPALAVLSAVERKDASPWVIVGEKPGAHLVNLQKPWRRIRTAAGIPDVRLHDLRHSFASVAVGLGEGLPMIGKLLGHTQTQTTARYAHLAADPVKAATERVGAALAGMMGGQAADVLKIKPGTR</sequence>
<dbReference type="GO" id="GO:0075713">
    <property type="term" value="P:establishment of integrated proviral latency"/>
    <property type="evidence" value="ECO:0007669"/>
    <property type="project" value="UniProtKB-KW"/>
</dbReference>
<accession>A0A380TCP6</accession>
<dbReference type="InterPro" id="IPR004107">
    <property type="entry name" value="Integrase_SAM-like_N"/>
</dbReference>
<dbReference type="InterPro" id="IPR025166">
    <property type="entry name" value="Integrase_DNA_bind_dom"/>
</dbReference>
<dbReference type="CDD" id="cd00796">
    <property type="entry name" value="INT_Rci_Hp1_C"/>
    <property type="match status" value="1"/>
</dbReference>
<dbReference type="PANTHER" id="PTHR30629">
    <property type="entry name" value="PROPHAGE INTEGRASE"/>
    <property type="match status" value="1"/>
</dbReference>
<feature type="domain" description="Core-binding (CB)" evidence="8">
    <location>
        <begin position="96"/>
        <end position="176"/>
    </location>
</feature>
<evidence type="ECO:0000256" key="1">
    <source>
        <dbReference type="ARBA" id="ARBA00008857"/>
    </source>
</evidence>
<protein>
    <submittedName>
        <fullName evidence="9">Site-specific recombinase XerD</fullName>
    </submittedName>
</protein>
<dbReference type="Gene3D" id="1.10.150.130">
    <property type="match status" value="1"/>
</dbReference>
<keyword evidence="6" id="KW-1160">Virus entry into host cell</keyword>
<keyword evidence="2" id="KW-0229">DNA integration</keyword>
<organism evidence="9">
    <name type="scientific">metagenome</name>
    <dbReference type="NCBI Taxonomy" id="256318"/>
    <lineage>
        <taxon>unclassified sequences</taxon>
        <taxon>metagenomes</taxon>
    </lineage>
</organism>
<reference evidence="9" key="1">
    <citation type="submission" date="2018-07" db="EMBL/GenBank/DDBJ databases">
        <authorList>
            <person name="Quirk P.G."/>
            <person name="Krulwich T.A."/>
        </authorList>
    </citation>
    <scope>NUCLEOTIDE SEQUENCE</scope>
</reference>
<dbReference type="EMBL" id="UIDG01000177">
    <property type="protein sequence ID" value="SUS06245.1"/>
    <property type="molecule type" value="Genomic_DNA"/>
</dbReference>
<name>A0A380TCP6_9ZZZZ</name>
<dbReference type="GO" id="GO:0046718">
    <property type="term" value="P:symbiont entry into host cell"/>
    <property type="evidence" value="ECO:0007669"/>
    <property type="project" value="UniProtKB-KW"/>
</dbReference>
<proteinExistence type="inferred from homology"/>
<evidence type="ECO:0000256" key="4">
    <source>
        <dbReference type="ARBA" id="ARBA00023172"/>
    </source>
</evidence>
<evidence type="ECO:0000313" key="9">
    <source>
        <dbReference type="EMBL" id="SUS06245.1"/>
    </source>
</evidence>
<keyword evidence="5" id="KW-1179">Viral genome integration</keyword>
<dbReference type="GO" id="GO:0015074">
    <property type="term" value="P:DNA integration"/>
    <property type="evidence" value="ECO:0007669"/>
    <property type="project" value="UniProtKB-KW"/>
</dbReference>
<evidence type="ECO:0000256" key="5">
    <source>
        <dbReference type="ARBA" id="ARBA00023195"/>
    </source>
</evidence>
<dbReference type="InterPro" id="IPR010998">
    <property type="entry name" value="Integrase_recombinase_N"/>
</dbReference>